<name>A0ABN5WD64_9SPHN</name>
<keyword evidence="2" id="KW-1185">Reference proteome</keyword>
<proteinExistence type="predicted"/>
<sequence length="136" mass="14735">MSFEEALLARVVGSPIGAMLGHWQGTRTAHWGDRPEGAPLPAIVFTMIDPGVDYTHGGRDPLRIAQIQADSLAQDYATAKAIADRLGRLLESAGDVAGITFTHGFIEFERDIPVVGVRGAPSVYGRTQRFSIHHKE</sequence>
<evidence type="ECO:0000313" key="2">
    <source>
        <dbReference type="Proteomes" id="UP001059971"/>
    </source>
</evidence>
<dbReference type="EMBL" id="AP018817">
    <property type="protein sequence ID" value="BBF70191.1"/>
    <property type="molecule type" value="Genomic_DNA"/>
</dbReference>
<dbReference type="Proteomes" id="UP001059971">
    <property type="component" value="Chromosome 1"/>
</dbReference>
<evidence type="ECO:0000313" key="1">
    <source>
        <dbReference type="EMBL" id="BBF70191.1"/>
    </source>
</evidence>
<gene>
    <name evidence="1" type="ORF">SBA_ch1_23910</name>
</gene>
<accession>A0ABN5WD64</accession>
<dbReference type="RefSeq" id="WP_261934601.1">
    <property type="nucleotide sequence ID" value="NZ_AP018817.1"/>
</dbReference>
<protein>
    <recommendedName>
        <fullName evidence="3">DUF3168 domain-containing protein</fullName>
    </recommendedName>
</protein>
<evidence type="ECO:0008006" key="3">
    <source>
        <dbReference type="Google" id="ProtNLM"/>
    </source>
</evidence>
<organism evidence="1 2">
    <name type="scientific">Sphingomonas bisphenolicum</name>
    <dbReference type="NCBI Taxonomy" id="296544"/>
    <lineage>
        <taxon>Bacteria</taxon>
        <taxon>Pseudomonadati</taxon>
        <taxon>Pseudomonadota</taxon>
        <taxon>Alphaproteobacteria</taxon>
        <taxon>Sphingomonadales</taxon>
        <taxon>Sphingomonadaceae</taxon>
        <taxon>Sphingomonas</taxon>
    </lineage>
</organism>
<reference evidence="1" key="1">
    <citation type="submission" date="2018-07" db="EMBL/GenBank/DDBJ databases">
        <title>Complete genome sequence of Sphingomonas bisphenolicum strain AO1, a bisphenol A degradative bacterium isolated from Japanese farm field.</title>
        <authorList>
            <person name="Murakami M."/>
            <person name="Koh M."/>
            <person name="Koba S."/>
            <person name="Matsumura Y."/>
        </authorList>
    </citation>
    <scope>NUCLEOTIDE SEQUENCE</scope>
    <source>
        <strain evidence="1">AO1</strain>
    </source>
</reference>